<feature type="region of interest" description="Disordered" evidence="1">
    <location>
        <begin position="245"/>
        <end position="292"/>
    </location>
</feature>
<protein>
    <submittedName>
        <fullName evidence="2">Uncharacterized protein</fullName>
    </submittedName>
</protein>
<name>H1Q3U6_9BACT</name>
<dbReference type="RefSeq" id="WP_006953083.1">
    <property type="nucleotide sequence ID" value="NZ_JH594522.1"/>
</dbReference>
<organism evidence="2 3">
    <name type="scientific">Prevotella micans F0438</name>
    <dbReference type="NCBI Taxonomy" id="883158"/>
    <lineage>
        <taxon>Bacteria</taxon>
        <taxon>Pseudomonadati</taxon>
        <taxon>Bacteroidota</taxon>
        <taxon>Bacteroidia</taxon>
        <taxon>Bacteroidales</taxon>
        <taxon>Prevotellaceae</taxon>
        <taxon>Prevotella</taxon>
    </lineage>
</organism>
<dbReference type="Proteomes" id="UP000016023">
    <property type="component" value="Unassembled WGS sequence"/>
</dbReference>
<evidence type="ECO:0000313" key="2">
    <source>
        <dbReference type="EMBL" id="EHO68544.1"/>
    </source>
</evidence>
<gene>
    <name evidence="2" type="ORF">HMPREF9140_01584</name>
</gene>
<accession>H1Q3U6</accession>
<comment type="caution">
    <text evidence="2">The sequence shown here is derived from an EMBL/GenBank/DDBJ whole genome shotgun (WGS) entry which is preliminary data.</text>
</comment>
<dbReference type="STRING" id="883158.HMPREF9140_01584"/>
<dbReference type="PATRIC" id="fig|883158.3.peg.1585"/>
<keyword evidence="3" id="KW-1185">Reference proteome</keyword>
<proteinExistence type="predicted"/>
<sequence>MSTKSTTHLKIDNGGYSQYDNSLHAQFHRTQYNYVAAVNIAKLNMPAEVLGEWKKNIDAEVEINKETEASIHTAKLLAKDRERDKLLTYLFGEIKNNKIAPDDLKQQAAEKLDVIIKPYYGIQKDPMESESLHIVGMRADLEKYPGEVAALNLMPVVAKLYTVNDEFEKLRKERREETGIITPLNSREIRLKTDESFSKVCIYILSANLHATTDEDRELISTLITNMNKTSHAFRANNNEIIAQRKAAAKKKKEKEGGGGEDDKKKPSDPKKPDDGKTPKPGREEDPGEDKA</sequence>
<evidence type="ECO:0000256" key="1">
    <source>
        <dbReference type="SAM" id="MobiDB-lite"/>
    </source>
</evidence>
<dbReference type="EMBL" id="AGWK01000042">
    <property type="protein sequence ID" value="EHO68544.1"/>
    <property type="molecule type" value="Genomic_DNA"/>
</dbReference>
<dbReference type="AlphaFoldDB" id="H1Q3U6"/>
<dbReference type="HOGENOM" id="CLU_057108_1_0_10"/>
<feature type="compositionally biased region" description="Basic and acidic residues" evidence="1">
    <location>
        <begin position="254"/>
        <end position="292"/>
    </location>
</feature>
<dbReference type="InterPro" id="IPR046228">
    <property type="entry name" value="DUF6261"/>
</dbReference>
<dbReference type="Pfam" id="PF19775">
    <property type="entry name" value="DUF6261"/>
    <property type="match status" value="1"/>
</dbReference>
<evidence type="ECO:0000313" key="3">
    <source>
        <dbReference type="Proteomes" id="UP000016023"/>
    </source>
</evidence>
<reference evidence="2 3" key="1">
    <citation type="submission" date="2011-12" db="EMBL/GenBank/DDBJ databases">
        <title>The Genome Sequence of Prevotella micans F0438.</title>
        <authorList>
            <consortium name="The Broad Institute Genome Sequencing Platform"/>
            <person name="Earl A."/>
            <person name="Ward D."/>
            <person name="Feldgarden M."/>
            <person name="Gevers D."/>
            <person name="Izard J."/>
            <person name="Baranova O.V."/>
            <person name="Blanton J.M."/>
            <person name="Wade W.G."/>
            <person name="Dewhirst F.E."/>
            <person name="Young S.K."/>
            <person name="Zeng Q."/>
            <person name="Gargeya S."/>
            <person name="Fitzgerald M."/>
            <person name="Haas B."/>
            <person name="Abouelleil A."/>
            <person name="Alvarado L."/>
            <person name="Arachchi H.M."/>
            <person name="Berlin A."/>
            <person name="Chapman S.B."/>
            <person name="Gearin G."/>
            <person name="Goldberg J."/>
            <person name="Griggs A."/>
            <person name="Gujja S."/>
            <person name="Hansen M."/>
            <person name="Heiman D."/>
            <person name="Howarth C."/>
            <person name="Larimer J."/>
            <person name="Lui A."/>
            <person name="MacDonald P.J.P."/>
            <person name="McCowen C."/>
            <person name="Montmayeur A."/>
            <person name="Murphy C."/>
            <person name="Neiman D."/>
            <person name="Pearson M."/>
            <person name="Priest M."/>
            <person name="Roberts A."/>
            <person name="Saif S."/>
            <person name="Shea T."/>
            <person name="Sisk P."/>
            <person name="Stolte C."/>
            <person name="Sykes S."/>
            <person name="Wortman J."/>
            <person name="Nusbaum C."/>
            <person name="Birren B."/>
        </authorList>
    </citation>
    <scope>NUCLEOTIDE SEQUENCE [LARGE SCALE GENOMIC DNA]</scope>
    <source>
        <strain evidence="2 3">F0438</strain>
    </source>
</reference>